<dbReference type="Proteomes" id="UP000316416">
    <property type="component" value="Chromosome"/>
</dbReference>
<dbReference type="Pfam" id="PF03916">
    <property type="entry name" value="NrfD"/>
    <property type="match status" value="1"/>
</dbReference>
<evidence type="ECO:0000313" key="9">
    <source>
        <dbReference type="Proteomes" id="UP000316416"/>
    </source>
</evidence>
<reference evidence="8" key="1">
    <citation type="submission" date="2021-07" db="EMBL/GenBank/DDBJ databases">
        <title>Shewanella sp. YLB-07 whole genome sequence.</title>
        <authorList>
            <person name="Yu L."/>
        </authorList>
    </citation>
    <scope>NUCLEOTIDE SEQUENCE</scope>
    <source>
        <strain evidence="8">YLB-08</strain>
    </source>
</reference>
<comment type="similarity">
    <text evidence="2">Belongs to the NrfD family.</text>
</comment>
<dbReference type="Gene3D" id="1.20.1630.10">
    <property type="entry name" value="Formate dehydrogenase/DMSO reductase domain"/>
    <property type="match status" value="1"/>
</dbReference>
<evidence type="ECO:0000256" key="7">
    <source>
        <dbReference type="SAM" id="Phobius"/>
    </source>
</evidence>
<feature type="transmembrane region" description="Helical" evidence="7">
    <location>
        <begin position="296"/>
        <end position="316"/>
    </location>
</feature>
<evidence type="ECO:0000256" key="4">
    <source>
        <dbReference type="ARBA" id="ARBA00022692"/>
    </source>
</evidence>
<evidence type="ECO:0000256" key="1">
    <source>
        <dbReference type="ARBA" id="ARBA00004651"/>
    </source>
</evidence>
<keyword evidence="9" id="KW-1185">Reference proteome</keyword>
<proteinExistence type="inferred from homology"/>
<feature type="transmembrane region" description="Helical" evidence="7">
    <location>
        <begin position="103"/>
        <end position="126"/>
    </location>
</feature>
<evidence type="ECO:0000313" key="8">
    <source>
        <dbReference type="EMBL" id="QPG56492.1"/>
    </source>
</evidence>
<keyword evidence="6 7" id="KW-0472">Membrane</keyword>
<sequence length="322" mass="34820">MNNIWGDMAQYDPVTWNWIIAIYLFMAGLSAGSILIGIGLRWYRSEEDRKAVKGSCAEESAILKAAAIISPIAISLGLACLVFDLTKPFHFWLILINYNFESVMALGVLALLAYSPLGIAYALIVLRDELPKWKLGFLLPVAQILMPFRKAIEVLLFILAIGVGAYTGFLISAMNAYPMLNTAVLPALFLVSGLSAGAAANSIVALLMFNVDSHDKELSKMHGLELPVMATEIMFLFMLFCALYFKGGAAAVALASLTTGVWASVFWIGVVGIGFGIPLLSMLMPASTRHTKTAMIVVACSGLTGVLALRHFIIYAGQSYIH</sequence>
<dbReference type="PANTHER" id="PTHR34856:SF2">
    <property type="entry name" value="PROTEIN NRFD"/>
    <property type="match status" value="1"/>
</dbReference>
<evidence type="ECO:0000256" key="5">
    <source>
        <dbReference type="ARBA" id="ARBA00022989"/>
    </source>
</evidence>
<dbReference type="PANTHER" id="PTHR34856">
    <property type="entry name" value="PROTEIN NRFD"/>
    <property type="match status" value="1"/>
</dbReference>
<keyword evidence="3" id="KW-1003">Cell membrane</keyword>
<feature type="transmembrane region" description="Helical" evidence="7">
    <location>
        <begin position="183"/>
        <end position="211"/>
    </location>
</feature>
<gene>
    <name evidence="8" type="primary">nrfD</name>
    <name evidence="8" type="ORF">FM038_002925</name>
</gene>
<dbReference type="InterPro" id="IPR052049">
    <property type="entry name" value="Electron_transfer_protein"/>
</dbReference>
<comment type="subcellular location">
    <subcellularLocation>
        <location evidence="1">Cell membrane</location>
        <topology evidence="1">Multi-pass membrane protein</topology>
    </subcellularLocation>
</comment>
<name>A0ABX6V7I8_9GAMM</name>
<evidence type="ECO:0000256" key="2">
    <source>
        <dbReference type="ARBA" id="ARBA00008929"/>
    </source>
</evidence>
<feature type="transmembrane region" description="Helical" evidence="7">
    <location>
        <begin position="223"/>
        <end position="245"/>
    </location>
</feature>
<keyword evidence="5 7" id="KW-1133">Transmembrane helix</keyword>
<protein>
    <submittedName>
        <fullName evidence="8">Polysulfide reductase NrfD</fullName>
    </submittedName>
</protein>
<dbReference type="EMBL" id="CP045503">
    <property type="protein sequence ID" value="QPG56492.1"/>
    <property type="molecule type" value="Genomic_DNA"/>
</dbReference>
<dbReference type="RefSeq" id="WP_142871875.1">
    <property type="nucleotide sequence ID" value="NZ_CP045503.2"/>
</dbReference>
<accession>A0ABX6V7I8</accession>
<dbReference type="InterPro" id="IPR005614">
    <property type="entry name" value="NrfD-like"/>
</dbReference>
<evidence type="ECO:0000256" key="3">
    <source>
        <dbReference type="ARBA" id="ARBA00022475"/>
    </source>
</evidence>
<evidence type="ECO:0000256" key="6">
    <source>
        <dbReference type="ARBA" id="ARBA00023136"/>
    </source>
</evidence>
<feature type="transmembrane region" description="Helical" evidence="7">
    <location>
        <begin position="154"/>
        <end position="177"/>
    </location>
</feature>
<organism evidence="8 9">
    <name type="scientific">Shewanella eurypsychrophilus</name>
    <dbReference type="NCBI Taxonomy" id="2593656"/>
    <lineage>
        <taxon>Bacteria</taxon>
        <taxon>Pseudomonadati</taxon>
        <taxon>Pseudomonadota</taxon>
        <taxon>Gammaproteobacteria</taxon>
        <taxon>Alteromonadales</taxon>
        <taxon>Shewanellaceae</taxon>
        <taxon>Shewanella</taxon>
    </lineage>
</organism>
<keyword evidence="4 7" id="KW-0812">Transmembrane</keyword>
<feature type="transmembrane region" description="Helical" evidence="7">
    <location>
        <begin position="61"/>
        <end position="83"/>
    </location>
</feature>
<feature type="transmembrane region" description="Helical" evidence="7">
    <location>
        <begin position="265"/>
        <end position="284"/>
    </location>
</feature>
<feature type="transmembrane region" description="Helical" evidence="7">
    <location>
        <begin position="20"/>
        <end position="40"/>
    </location>
</feature>